<evidence type="ECO:0000256" key="11">
    <source>
        <dbReference type="RuleBase" id="RU003313"/>
    </source>
</evidence>
<evidence type="ECO:0000313" key="14">
    <source>
        <dbReference type="Proteomes" id="UP000184076"/>
    </source>
</evidence>
<keyword evidence="8 10" id="KW-0630">Potassium</keyword>
<feature type="domain" description="TrmE-type G" evidence="12">
    <location>
        <begin position="229"/>
        <end position="389"/>
    </location>
</feature>
<dbReference type="NCBIfam" id="NF003661">
    <property type="entry name" value="PRK05291.1-3"/>
    <property type="match status" value="1"/>
</dbReference>
<comment type="cofactor">
    <cofactor evidence="10">
        <name>K(+)</name>
        <dbReference type="ChEBI" id="CHEBI:29103"/>
    </cofactor>
    <text evidence="10">Binds 1 potassium ion per subunit.</text>
</comment>
<feature type="binding site" evidence="10">
    <location>
        <position position="264"/>
    </location>
    <ligand>
        <name>Mg(2+)</name>
        <dbReference type="ChEBI" id="CHEBI:18420"/>
    </ligand>
</feature>
<dbReference type="Gene3D" id="3.40.50.300">
    <property type="entry name" value="P-loop containing nucleotide triphosphate hydrolases"/>
    <property type="match status" value="1"/>
</dbReference>
<feature type="binding site" evidence="10">
    <location>
        <begin position="239"/>
        <end position="244"/>
    </location>
    <ligand>
        <name>GTP</name>
        <dbReference type="ChEBI" id="CHEBI:37565"/>
    </ligand>
</feature>
<keyword evidence="14" id="KW-1185">Reference proteome</keyword>
<dbReference type="AlphaFoldDB" id="A0A1M4YTW5"/>
<evidence type="ECO:0000256" key="5">
    <source>
        <dbReference type="ARBA" id="ARBA00022741"/>
    </source>
</evidence>
<dbReference type="STRING" id="1121391.SAMN02745206_01307"/>
<feature type="binding site" evidence="10">
    <location>
        <begin position="258"/>
        <end position="264"/>
    </location>
    <ligand>
        <name>GTP</name>
        <dbReference type="ChEBI" id="CHEBI:37565"/>
    </ligand>
</feature>
<feature type="binding site" evidence="10">
    <location>
        <position position="243"/>
    </location>
    <ligand>
        <name>Mg(2+)</name>
        <dbReference type="ChEBI" id="CHEBI:18420"/>
    </ligand>
</feature>
<dbReference type="NCBIfam" id="TIGR00231">
    <property type="entry name" value="small_GTP"/>
    <property type="match status" value="1"/>
</dbReference>
<comment type="subunit">
    <text evidence="10">Homodimer. Heterotetramer of two MnmE and two MnmG subunits.</text>
</comment>
<keyword evidence="3 10" id="KW-0819">tRNA processing</keyword>
<dbReference type="Pfam" id="PF12631">
    <property type="entry name" value="MnmE_helical"/>
    <property type="match status" value="1"/>
</dbReference>
<feature type="binding site" evidence="10">
    <location>
        <begin position="283"/>
        <end position="286"/>
    </location>
    <ligand>
        <name>GTP</name>
        <dbReference type="ChEBI" id="CHEBI:37565"/>
    </ligand>
</feature>
<dbReference type="InterPro" id="IPR027368">
    <property type="entry name" value="MnmE_dom2"/>
</dbReference>
<keyword evidence="5 10" id="KW-0547">Nucleotide-binding</keyword>
<comment type="caution">
    <text evidence="10">Lacks conserved residue(s) required for the propagation of feature annotation.</text>
</comment>
<evidence type="ECO:0000256" key="4">
    <source>
        <dbReference type="ARBA" id="ARBA00022723"/>
    </source>
</evidence>
<dbReference type="CDD" id="cd04164">
    <property type="entry name" value="trmE"/>
    <property type="match status" value="1"/>
</dbReference>
<feature type="binding site" evidence="10">
    <location>
        <position position="130"/>
    </location>
    <ligand>
        <name>(6S)-5-formyl-5,6,7,8-tetrahydrofolate</name>
        <dbReference type="ChEBI" id="CHEBI:57457"/>
    </ligand>
</feature>
<dbReference type="FunFam" id="3.30.1360.120:FF:000003">
    <property type="entry name" value="tRNA modification GTPase MnmE"/>
    <property type="match status" value="1"/>
</dbReference>
<dbReference type="RefSeq" id="WP_073038128.1">
    <property type="nucleotide sequence ID" value="NZ_FQVB01000011.1"/>
</dbReference>
<dbReference type="OrthoDB" id="9805918at2"/>
<accession>A0A1M4YTW5</accession>
<dbReference type="GO" id="GO:0002098">
    <property type="term" value="P:tRNA wobble uridine modification"/>
    <property type="evidence" value="ECO:0007669"/>
    <property type="project" value="TreeGrafter"/>
</dbReference>
<evidence type="ECO:0000256" key="6">
    <source>
        <dbReference type="ARBA" id="ARBA00022801"/>
    </source>
</evidence>
<dbReference type="InterPro" id="IPR005225">
    <property type="entry name" value="Small_GTP-bd"/>
</dbReference>
<keyword evidence="9 10" id="KW-0342">GTP-binding</keyword>
<dbReference type="GO" id="GO:0042802">
    <property type="term" value="F:identical protein binding"/>
    <property type="evidence" value="ECO:0007669"/>
    <property type="project" value="UniProtKB-ARBA"/>
</dbReference>
<keyword evidence="4 10" id="KW-0479">Metal-binding</keyword>
<keyword evidence="6 10" id="KW-0378">Hydrolase</keyword>
<dbReference type="HAMAP" id="MF_00379">
    <property type="entry name" value="GTPase_MnmE"/>
    <property type="match status" value="1"/>
</dbReference>
<sequence length="468" mass="52077">MDIACRRDTICAIATPIGIGGIGILKISGADALRILHSLFVKPNGERPAAFESHRLVYGWIRDPETGDPVDEVLVSYMAGPHSYTGEDVVEINCHSGYAVLNRMLEIVLRQGARLAEPGEFTQRAFLSGRMDLSQAEAVADLIHSRSEKALSQATRHLRGDFGREVNRWRELLMDLEAQVEAHLDFADDLSDEGEPELEALLDRVRARVIPALERIVSRYEEGRVLREGLSVVLVGKPNVGKSSLLNALVGRDRAIVTPMEGTTRDVVEDSFWVAGIQVRVLDTAGIREKPDAIESMGIERTLRSVDEADLVLWILDHSRPLTEDDDRIHRRIAGKRMLVILNKTDRPGPTGVEAARSRYGLQGDILEMCALRAEDAERLKQVLERRVLKDILLSAESTFAVNRRQRDCLARALEALERACALPHPESAPELVSEELRAARKELDALLGLEADEALLDRIFSRFCIGK</sequence>
<dbReference type="PANTHER" id="PTHR42714:SF2">
    <property type="entry name" value="TRNA MODIFICATION GTPASE GTPBP3, MITOCHONDRIAL"/>
    <property type="match status" value="1"/>
</dbReference>
<evidence type="ECO:0000256" key="7">
    <source>
        <dbReference type="ARBA" id="ARBA00022842"/>
    </source>
</evidence>
<dbReference type="Gene3D" id="1.20.120.430">
    <property type="entry name" value="tRNA modification GTPase MnmE domain 2"/>
    <property type="match status" value="1"/>
</dbReference>
<dbReference type="Pfam" id="PF01926">
    <property type="entry name" value="MMR_HSR1"/>
    <property type="match status" value="1"/>
</dbReference>
<comment type="subcellular location">
    <subcellularLocation>
        <location evidence="10">Cytoplasm</location>
    </subcellularLocation>
</comment>
<dbReference type="EC" id="3.6.-.-" evidence="10"/>
<keyword evidence="7 10" id="KW-0460">Magnesium</keyword>
<dbReference type="NCBIfam" id="TIGR00450">
    <property type="entry name" value="mnmE_trmE_thdF"/>
    <property type="match status" value="1"/>
</dbReference>
<feature type="binding site" evidence="10">
    <location>
        <position position="91"/>
    </location>
    <ligand>
        <name>(6S)-5-formyl-5,6,7,8-tetrahydrofolate</name>
        <dbReference type="ChEBI" id="CHEBI:57457"/>
    </ligand>
</feature>
<dbReference type="Pfam" id="PF10396">
    <property type="entry name" value="TrmE_N"/>
    <property type="match status" value="1"/>
</dbReference>
<dbReference type="FunFam" id="3.40.50.300:FF:001376">
    <property type="entry name" value="tRNA modification GTPase MnmE"/>
    <property type="match status" value="1"/>
</dbReference>
<dbReference type="GO" id="GO:0003924">
    <property type="term" value="F:GTPase activity"/>
    <property type="evidence" value="ECO:0007669"/>
    <property type="project" value="UniProtKB-UniRule"/>
</dbReference>
<comment type="similarity">
    <text evidence="1 10 11">Belongs to the TRAFAC class TrmE-Era-EngA-EngB-Septin-like GTPase superfamily. TrmE GTPase family.</text>
</comment>
<evidence type="ECO:0000256" key="2">
    <source>
        <dbReference type="ARBA" id="ARBA00022490"/>
    </source>
</evidence>
<dbReference type="InterPro" id="IPR027417">
    <property type="entry name" value="P-loop_NTPase"/>
</dbReference>
<dbReference type="CDD" id="cd14858">
    <property type="entry name" value="TrmE_N"/>
    <property type="match status" value="1"/>
</dbReference>
<evidence type="ECO:0000313" key="13">
    <source>
        <dbReference type="EMBL" id="SHF09205.1"/>
    </source>
</evidence>
<evidence type="ECO:0000256" key="9">
    <source>
        <dbReference type="ARBA" id="ARBA00023134"/>
    </source>
</evidence>
<dbReference type="GO" id="GO:0046872">
    <property type="term" value="F:metal ion binding"/>
    <property type="evidence" value="ECO:0007669"/>
    <property type="project" value="UniProtKB-KW"/>
</dbReference>
<evidence type="ECO:0000256" key="8">
    <source>
        <dbReference type="ARBA" id="ARBA00022958"/>
    </source>
</evidence>
<dbReference type="PROSITE" id="PS51709">
    <property type="entry name" value="G_TRME"/>
    <property type="match status" value="1"/>
</dbReference>
<evidence type="ECO:0000256" key="3">
    <source>
        <dbReference type="ARBA" id="ARBA00022694"/>
    </source>
</evidence>
<protein>
    <recommendedName>
        <fullName evidence="10">tRNA modification GTPase MnmE</fullName>
        <ecNumber evidence="10">3.6.-.-</ecNumber>
    </recommendedName>
</protein>
<dbReference type="InterPro" id="IPR025867">
    <property type="entry name" value="MnmE_helical"/>
</dbReference>
<dbReference type="GO" id="GO:0005525">
    <property type="term" value="F:GTP binding"/>
    <property type="evidence" value="ECO:0007669"/>
    <property type="project" value="UniProtKB-UniRule"/>
</dbReference>
<comment type="function">
    <text evidence="10">Exhibits a very high intrinsic GTPase hydrolysis rate. Involved in the addition of a carboxymethylaminomethyl (cmnm) group at the wobble position (U34) of certain tRNAs, forming tRNA-cmnm(5)s(2)U34.</text>
</comment>
<dbReference type="Proteomes" id="UP000184076">
    <property type="component" value="Unassembled WGS sequence"/>
</dbReference>
<keyword evidence="2 10" id="KW-0963">Cytoplasm</keyword>
<reference evidence="14" key="1">
    <citation type="submission" date="2016-11" db="EMBL/GenBank/DDBJ databases">
        <authorList>
            <person name="Varghese N."/>
            <person name="Submissions S."/>
        </authorList>
    </citation>
    <scope>NUCLEOTIDE SEQUENCE [LARGE SCALE GENOMIC DNA]</scope>
    <source>
        <strain evidence="14">DSM 9756</strain>
    </source>
</reference>
<dbReference type="InterPro" id="IPR018948">
    <property type="entry name" value="GTP-bd_TrmE_N"/>
</dbReference>
<evidence type="ECO:0000256" key="1">
    <source>
        <dbReference type="ARBA" id="ARBA00011043"/>
    </source>
</evidence>
<dbReference type="InterPro" id="IPR006073">
    <property type="entry name" value="GTP-bd"/>
</dbReference>
<dbReference type="EMBL" id="FQVB01000011">
    <property type="protein sequence ID" value="SHF09205.1"/>
    <property type="molecule type" value="Genomic_DNA"/>
</dbReference>
<dbReference type="InterPro" id="IPR027266">
    <property type="entry name" value="TrmE/GcvT-like"/>
</dbReference>
<dbReference type="SUPFAM" id="SSF52540">
    <property type="entry name" value="P-loop containing nucleoside triphosphate hydrolases"/>
    <property type="match status" value="1"/>
</dbReference>
<feature type="binding site" evidence="10">
    <location>
        <position position="468"/>
    </location>
    <ligand>
        <name>(6S)-5-formyl-5,6,7,8-tetrahydrofolate</name>
        <dbReference type="ChEBI" id="CHEBI:57457"/>
    </ligand>
</feature>
<gene>
    <name evidence="10" type="primary">mnmE</name>
    <name evidence="10" type="synonym">trmE</name>
    <name evidence="13" type="ORF">SAMN02745206_01307</name>
</gene>
<dbReference type="PRINTS" id="PR00326">
    <property type="entry name" value="GTP1OBG"/>
</dbReference>
<dbReference type="GO" id="GO:0005829">
    <property type="term" value="C:cytosol"/>
    <property type="evidence" value="ECO:0007669"/>
    <property type="project" value="TreeGrafter"/>
</dbReference>
<dbReference type="InterPro" id="IPR031168">
    <property type="entry name" value="G_TrmE"/>
</dbReference>
<feature type="binding site" evidence="10">
    <location>
        <position position="26"/>
    </location>
    <ligand>
        <name>(6S)-5-formyl-5,6,7,8-tetrahydrofolate</name>
        <dbReference type="ChEBI" id="CHEBI:57457"/>
    </ligand>
</feature>
<organism evidence="13 14">
    <name type="scientific">Desulfacinum infernum DSM 9756</name>
    <dbReference type="NCBI Taxonomy" id="1121391"/>
    <lineage>
        <taxon>Bacteria</taxon>
        <taxon>Pseudomonadati</taxon>
        <taxon>Thermodesulfobacteriota</taxon>
        <taxon>Syntrophobacteria</taxon>
        <taxon>Syntrophobacterales</taxon>
        <taxon>Syntrophobacteraceae</taxon>
        <taxon>Desulfacinum</taxon>
    </lineage>
</organism>
<dbReference type="PANTHER" id="PTHR42714">
    <property type="entry name" value="TRNA MODIFICATION GTPASE GTPBP3"/>
    <property type="match status" value="1"/>
</dbReference>
<proteinExistence type="inferred from homology"/>
<dbReference type="InterPro" id="IPR004520">
    <property type="entry name" value="GTPase_MnmE"/>
</dbReference>
<evidence type="ECO:0000256" key="10">
    <source>
        <dbReference type="HAMAP-Rule" id="MF_00379"/>
    </source>
</evidence>
<name>A0A1M4YTW5_9BACT</name>
<dbReference type="GO" id="GO:0030488">
    <property type="term" value="P:tRNA methylation"/>
    <property type="evidence" value="ECO:0007669"/>
    <property type="project" value="TreeGrafter"/>
</dbReference>
<dbReference type="Gene3D" id="3.30.1360.120">
    <property type="entry name" value="Probable tRNA modification gtpase trme, domain 1"/>
    <property type="match status" value="1"/>
</dbReference>
<evidence type="ECO:0000259" key="12">
    <source>
        <dbReference type="PROSITE" id="PS51709"/>
    </source>
</evidence>